<name>A0A7J3MWZ1_9CREN</name>
<dbReference type="EMBL" id="DTAU01000017">
    <property type="protein sequence ID" value="HFQ78243.1"/>
    <property type="molecule type" value="Genomic_DNA"/>
</dbReference>
<dbReference type="Gene3D" id="3.30.70.20">
    <property type="match status" value="1"/>
</dbReference>
<organism evidence="3">
    <name type="scientific">Ignisphaera aggregans</name>
    <dbReference type="NCBI Taxonomy" id="334771"/>
    <lineage>
        <taxon>Archaea</taxon>
        <taxon>Thermoproteota</taxon>
        <taxon>Thermoprotei</taxon>
        <taxon>Desulfurococcales</taxon>
        <taxon>Desulfurococcaceae</taxon>
        <taxon>Ignisphaera</taxon>
    </lineage>
</organism>
<dbReference type="PROSITE" id="PS51379">
    <property type="entry name" value="4FE4S_FER_2"/>
    <property type="match status" value="2"/>
</dbReference>
<reference evidence="3" key="1">
    <citation type="journal article" date="2020" name="mSystems">
        <title>Genome- and Community-Level Interaction Insights into Carbon Utilization and Element Cycling Functions of Hydrothermarchaeota in Hydrothermal Sediment.</title>
        <authorList>
            <person name="Zhou Z."/>
            <person name="Liu Y."/>
            <person name="Xu W."/>
            <person name="Pan J."/>
            <person name="Luo Z.H."/>
            <person name="Li M."/>
        </authorList>
    </citation>
    <scope>NUCLEOTIDE SEQUENCE [LARGE SCALE GENOMIC DNA]</scope>
    <source>
        <strain evidence="2">SpSt-629</strain>
        <strain evidence="3">SpSt-688</strain>
    </source>
</reference>
<accession>A0A7J3MWZ1</accession>
<sequence length="251" mass="28710">MFGIKSCDLKSIMILDSILGLNKHPIYTRRRSSIECIVVEECLEPGETCFCGALDAGPDVHRGFDIAYARLDEDVVLFKYGSNTGREIIYRANLEKADKDTVSIYRELIEKARRSTEARIPRINEVNEKLKKSISDTELWSRLASRCIGCGNCNYVCPTCFCIEIEDQVSERFSKRVAKWIGCLTYTYGQVAGGHFRIHLYTRYRHFVLHKFIFYPMQINSIGCVGCGRCVTWCPLGIDIRDTLRKVAEYG</sequence>
<comment type="caution">
    <text evidence="3">The sequence shown here is derived from an EMBL/GenBank/DDBJ whole genome shotgun (WGS) entry which is preliminary data.</text>
</comment>
<dbReference type="Pfam" id="PF17179">
    <property type="entry name" value="Fer4_22"/>
    <property type="match status" value="1"/>
</dbReference>
<evidence type="ECO:0000313" key="2">
    <source>
        <dbReference type="EMBL" id="HFQ78243.1"/>
    </source>
</evidence>
<feature type="domain" description="4Fe-4S ferredoxin-type" evidence="1">
    <location>
        <begin position="138"/>
        <end position="168"/>
    </location>
</feature>
<evidence type="ECO:0000259" key="1">
    <source>
        <dbReference type="PROSITE" id="PS51379"/>
    </source>
</evidence>
<dbReference type="InterPro" id="IPR017900">
    <property type="entry name" value="4Fe4S_Fe_S_CS"/>
</dbReference>
<evidence type="ECO:0000313" key="3">
    <source>
        <dbReference type="EMBL" id="HGT98038.1"/>
    </source>
</evidence>
<feature type="domain" description="4Fe-4S ferredoxin-type" evidence="1">
    <location>
        <begin position="215"/>
        <end position="243"/>
    </location>
</feature>
<dbReference type="PROSITE" id="PS00198">
    <property type="entry name" value="4FE4S_FER_1"/>
    <property type="match status" value="2"/>
</dbReference>
<dbReference type="PANTHER" id="PTHR40447:SF1">
    <property type="entry name" value="ANAEROBIC SULFITE REDUCTASE SUBUNIT A"/>
    <property type="match status" value="1"/>
</dbReference>
<dbReference type="AlphaFoldDB" id="A0A7J3MWZ1"/>
<dbReference type="SUPFAM" id="SSF46548">
    <property type="entry name" value="alpha-helical ferredoxin"/>
    <property type="match status" value="1"/>
</dbReference>
<proteinExistence type="predicted"/>
<protein>
    <recommendedName>
        <fullName evidence="1">4Fe-4S ferredoxin-type domain-containing protein</fullName>
    </recommendedName>
</protein>
<dbReference type="InterPro" id="IPR017896">
    <property type="entry name" value="4Fe4S_Fe-S-bd"/>
</dbReference>
<dbReference type="PANTHER" id="PTHR40447">
    <property type="entry name" value="ANAEROBIC SULFITE REDUCTASE SUBUNIT A"/>
    <property type="match status" value="1"/>
</dbReference>
<dbReference type="EMBL" id="DTDH01000034">
    <property type="protein sequence ID" value="HGT98038.1"/>
    <property type="molecule type" value="Genomic_DNA"/>
</dbReference>
<gene>
    <name evidence="2" type="ORF">ENT99_00885</name>
    <name evidence="3" type="ORF">ENU64_01230</name>
</gene>
<dbReference type="GO" id="GO:0016491">
    <property type="term" value="F:oxidoreductase activity"/>
    <property type="evidence" value="ECO:0007669"/>
    <property type="project" value="UniProtKB-ARBA"/>
</dbReference>